<dbReference type="Pfam" id="PF09335">
    <property type="entry name" value="VTT_dom"/>
    <property type="match status" value="1"/>
</dbReference>
<feature type="transmembrane region" description="Helical" evidence="6">
    <location>
        <begin position="17"/>
        <end position="39"/>
    </location>
</feature>
<dbReference type="GO" id="GO:0005886">
    <property type="term" value="C:plasma membrane"/>
    <property type="evidence" value="ECO:0007669"/>
    <property type="project" value="UniProtKB-SubCell"/>
</dbReference>
<protein>
    <recommendedName>
        <fullName evidence="6">TVP38/TMEM64 family membrane protein</fullName>
    </recommendedName>
</protein>
<comment type="caution">
    <text evidence="6">Lacks conserved residue(s) required for the propagation of feature annotation.</text>
</comment>
<keyword evidence="5 6" id="KW-0472">Membrane</keyword>
<evidence type="ECO:0000256" key="3">
    <source>
        <dbReference type="ARBA" id="ARBA00022692"/>
    </source>
</evidence>
<keyword evidence="4 6" id="KW-1133">Transmembrane helix</keyword>
<dbReference type="InterPro" id="IPR032816">
    <property type="entry name" value="VTT_dom"/>
</dbReference>
<accession>A0A174UKH3</accession>
<gene>
    <name evidence="8" type="ORF">CP373A1_03785</name>
</gene>
<reference evidence="8 9" key="1">
    <citation type="submission" date="2016-06" db="EMBL/GenBank/DDBJ databases">
        <authorList>
            <person name="Kjaerup R.B."/>
            <person name="Dalgaard T.S."/>
            <person name="Juul-Madsen H.R."/>
        </authorList>
    </citation>
    <scope>NUCLEOTIDE SEQUENCE [LARGE SCALE GENOMIC DNA]</scope>
    <source>
        <strain evidence="8 9">373-A1</strain>
    </source>
</reference>
<comment type="subcellular location">
    <subcellularLocation>
        <location evidence="1 6">Cell membrane</location>
        <topology evidence="1 6">Multi-pass membrane protein</topology>
    </subcellularLocation>
</comment>
<name>A0A174UKH3_9CLOT</name>
<evidence type="ECO:0000313" key="9">
    <source>
        <dbReference type="Proteomes" id="UP000092714"/>
    </source>
</evidence>
<sequence>MFSIDSVLEILGQYREFAIFISIIISIIIALLGVVPSIFVTGANIIFFGPIWGFIISLLGESIGGYISFKVYRLGLKKSITSILGKYRLVDNLVKSKGWKAGVLIFEGRLIPFIPSGFITLGAALSSVNSFIFVVTTFLGKIPSIALEALVSYEFINTNEGSIKLIITIIALILLWLTIKKGNNS</sequence>
<keyword evidence="3 6" id="KW-0812">Transmembrane</keyword>
<feature type="domain" description="VTT" evidence="7">
    <location>
        <begin position="35"/>
        <end position="152"/>
    </location>
</feature>
<feature type="transmembrane region" description="Helical" evidence="6">
    <location>
        <begin position="118"/>
        <end position="142"/>
    </location>
</feature>
<evidence type="ECO:0000256" key="1">
    <source>
        <dbReference type="ARBA" id="ARBA00004651"/>
    </source>
</evidence>
<dbReference type="PANTHER" id="PTHR12677:SF55">
    <property type="entry name" value="UNDECAPRENYL PHOSPHATE TRANSPORTER SAOUHSC_00901-RELATED"/>
    <property type="match status" value="1"/>
</dbReference>
<evidence type="ECO:0000313" key="8">
    <source>
        <dbReference type="EMBL" id="OBY11528.1"/>
    </source>
</evidence>
<organism evidence="8 9">
    <name type="scientific">Clostridium paraputrificum</name>
    <dbReference type="NCBI Taxonomy" id="29363"/>
    <lineage>
        <taxon>Bacteria</taxon>
        <taxon>Bacillati</taxon>
        <taxon>Bacillota</taxon>
        <taxon>Clostridia</taxon>
        <taxon>Eubacteriales</taxon>
        <taxon>Clostridiaceae</taxon>
        <taxon>Clostridium</taxon>
    </lineage>
</organism>
<comment type="similarity">
    <text evidence="6">Belongs to the TVP38/TMEM64 family.</text>
</comment>
<evidence type="ECO:0000256" key="4">
    <source>
        <dbReference type="ARBA" id="ARBA00022989"/>
    </source>
</evidence>
<feature type="transmembrane region" description="Helical" evidence="6">
    <location>
        <begin position="45"/>
        <end position="69"/>
    </location>
</feature>
<evidence type="ECO:0000259" key="7">
    <source>
        <dbReference type="Pfam" id="PF09335"/>
    </source>
</evidence>
<keyword evidence="2 6" id="KW-1003">Cell membrane</keyword>
<dbReference type="EMBL" id="MAPZ01000011">
    <property type="protein sequence ID" value="OBY11528.1"/>
    <property type="molecule type" value="Genomic_DNA"/>
</dbReference>
<evidence type="ECO:0000256" key="2">
    <source>
        <dbReference type="ARBA" id="ARBA00022475"/>
    </source>
</evidence>
<feature type="transmembrane region" description="Helical" evidence="6">
    <location>
        <begin position="162"/>
        <end position="179"/>
    </location>
</feature>
<dbReference type="Proteomes" id="UP000092714">
    <property type="component" value="Unassembled WGS sequence"/>
</dbReference>
<dbReference type="eggNOG" id="COG0398">
    <property type="taxonomic scope" value="Bacteria"/>
</dbReference>
<proteinExistence type="inferred from homology"/>
<dbReference type="PANTHER" id="PTHR12677">
    <property type="entry name" value="GOLGI APPARATUS MEMBRANE PROTEIN TVP38-RELATED"/>
    <property type="match status" value="1"/>
</dbReference>
<dbReference type="InterPro" id="IPR015414">
    <property type="entry name" value="TMEM64"/>
</dbReference>
<evidence type="ECO:0000256" key="6">
    <source>
        <dbReference type="RuleBase" id="RU366058"/>
    </source>
</evidence>
<dbReference type="AlphaFoldDB" id="A0A174UKH3"/>
<keyword evidence="9" id="KW-1185">Reference proteome</keyword>
<evidence type="ECO:0000256" key="5">
    <source>
        <dbReference type="ARBA" id="ARBA00023136"/>
    </source>
</evidence>
<dbReference type="OrthoDB" id="5471155at2"/>
<comment type="caution">
    <text evidence="8">The sequence shown here is derived from an EMBL/GenBank/DDBJ whole genome shotgun (WGS) entry which is preliminary data.</text>
</comment>